<feature type="transmembrane region" description="Helical" evidence="1">
    <location>
        <begin position="243"/>
        <end position="264"/>
    </location>
</feature>
<keyword evidence="3" id="KW-1185">Reference proteome</keyword>
<gene>
    <name evidence="2" type="ORF">AQJ91_45810</name>
</gene>
<evidence type="ECO:0008006" key="4">
    <source>
        <dbReference type="Google" id="ProtNLM"/>
    </source>
</evidence>
<dbReference type="EMBL" id="LMXB01000138">
    <property type="protein sequence ID" value="KUO14609.1"/>
    <property type="molecule type" value="Genomic_DNA"/>
</dbReference>
<proteinExistence type="predicted"/>
<evidence type="ECO:0000256" key="1">
    <source>
        <dbReference type="SAM" id="Phobius"/>
    </source>
</evidence>
<evidence type="ECO:0000313" key="2">
    <source>
        <dbReference type="EMBL" id="KUO14609.1"/>
    </source>
</evidence>
<keyword evidence="1" id="KW-1133">Transmembrane helix</keyword>
<dbReference type="STRING" id="909626.AQJ91_45810"/>
<accession>A0A101UPR9</accession>
<comment type="caution">
    <text evidence="2">The sequence shown here is derived from an EMBL/GenBank/DDBJ whole genome shotgun (WGS) entry which is preliminary data.</text>
</comment>
<evidence type="ECO:0000313" key="3">
    <source>
        <dbReference type="Proteomes" id="UP000053260"/>
    </source>
</evidence>
<organism evidence="2 3">
    <name type="scientific">Streptomyces dysideae</name>
    <dbReference type="NCBI Taxonomy" id="909626"/>
    <lineage>
        <taxon>Bacteria</taxon>
        <taxon>Bacillati</taxon>
        <taxon>Actinomycetota</taxon>
        <taxon>Actinomycetes</taxon>
        <taxon>Kitasatosporales</taxon>
        <taxon>Streptomycetaceae</taxon>
        <taxon>Streptomyces</taxon>
    </lineage>
</organism>
<feature type="transmembrane region" description="Helical" evidence="1">
    <location>
        <begin position="44"/>
        <end position="65"/>
    </location>
</feature>
<feature type="transmembrane region" description="Helical" evidence="1">
    <location>
        <begin position="17"/>
        <end position="38"/>
    </location>
</feature>
<reference evidence="2 3" key="1">
    <citation type="submission" date="2015-10" db="EMBL/GenBank/DDBJ databases">
        <title>Draft genome sequence of Streptomyces sp. RV15, isolated from a marine sponge.</title>
        <authorList>
            <person name="Ruckert C."/>
            <person name="Abdelmohsen U.R."/>
            <person name="Winkler A."/>
            <person name="Hentschel U."/>
            <person name="Kalinowski J."/>
            <person name="Kampfer P."/>
            <person name="Glaeser S."/>
        </authorList>
    </citation>
    <scope>NUCLEOTIDE SEQUENCE [LARGE SCALE GENOMIC DNA]</scope>
    <source>
        <strain evidence="2 3">RV15</strain>
    </source>
</reference>
<feature type="transmembrane region" description="Helical" evidence="1">
    <location>
        <begin position="116"/>
        <end position="136"/>
    </location>
</feature>
<name>A0A101UPR9_9ACTN</name>
<feature type="transmembrane region" description="Helical" evidence="1">
    <location>
        <begin position="409"/>
        <end position="433"/>
    </location>
</feature>
<dbReference type="Proteomes" id="UP000053260">
    <property type="component" value="Unassembled WGS sequence"/>
</dbReference>
<keyword evidence="1" id="KW-0472">Membrane</keyword>
<protein>
    <recommendedName>
        <fullName evidence="4">DUF3592 domain-containing protein</fullName>
    </recommendedName>
</protein>
<dbReference type="AlphaFoldDB" id="A0A101UPR9"/>
<sequence>MRYAEVTRTPSKVSAKIGAWCAGVGLMAATSVLGLWLFGNAPELRRQLVLASLGCALICVAVIALQQRSSGGRRPLGEVVAAECTQAAEEAHGSTAELVSAPLTLPSRRGQQLRSLAWVIGISTVLIGVFALAVGAPQRSELVERIHSAGAEFGVARAEKVSDIQRKSSRGKDPYTATVVVQLPVNAGGVPVSATVKATTKKPLSPGDPVEVLYAPAQPRLGAVAGGERSLGSELRGETMPAYMRWLFVAAWVLSCIAAVSHVSTKHGFRSYSRLGKKDKGIRGHYTRVGGLGASAEHGSQGKDIYLEIRTDAGRVYFRTNFRKRGLPEVMEGQQLWLCWDAQRGARGSRISPSRTPAALVFDTGLVVHGMVSVDEARLLNDSGFSVEKLGTSPIEDRMFRLFDFRSQWPLFVEPLVLQTCVVVIACAALLTFDVATGWRWAAGIVGFLGVFAASGAYLSEDTPTKLAAE</sequence>
<feature type="transmembrane region" description="Helical" evidence="1">
    <location>
        <begin position="439"/>
        <end position="459"/>
    </location>
</feature>
<keyword evidence="1" id="KW-0812">Transmembrane</keyword>